<proteinExistence type="predicted"/>
<dbReference type="KEGG" id="rlc:K227x_54720"/>
<accession>A0A517NIT3</accession>
<keyword evidence="2" id="KW-1185">Reference proteome</keyword>
<evidence type="ECO:0000313" key="1">
    <source>
        <dbReference type="EMBL" id="QDT07047.1"/>
    </source>
</evidence>
<protein>
    <submittedName>
        <fullName evidence="1">Uncharacterized protein</fullName>
    </submittedName>
</protein>
<organism evidence="1 2">
    <name type="scientific">Rubripirellula lacrimiformis</name>
    <dbReference type="NCBI Taxonomy" id="1930273"/>
    <lineage>
        <taxon>Bacteria</taxon>
        <taxon>Pseudomonadati</taxon>
        <taxon>Planctomycetota</taxon>
        <taxon>Planctomycetia</taxon>
        <taxon>Pirellulales</taxon>
        <taxon>Pirellulaceae</taxon>
        <taxon>Rubripirellula</taxon>
    </lineage>
</organism>
<dbReference type="Proteomes" id="UP000318538">
    <property type="component" value="Chromosome"/>
</dbReference>
<dbReference type="EMBL" id="CP036525">
    <property type="protein sequence ID" value="QDT07047.1"/>
    <property type="molecule type" value="Genomic_DNA"/>
</dbReference>
<evidence type="ECO:0000313" key="2">
    <source>
        <dbReference type="Proteomes" id="UP000318538"/>
    </source>
</evidence>
<sequence length="99" mass="11191">MPLLQVFPAAMIEPIAESFRQLITRWIVAPRRIILGALRATELTKHHSAYHRLFAIARWPIDQVGLKMFDLVVNDTLVHKTGLKVYGVGTHRDACQSSS</sequence>
<reference evidence="1 2" key="1">
    <citation type="submission" date="2019-02" db="EMBL/GenBank/DDBJ databases">
        <title>Deep-cultivation of Planctomycetes and their phenomic and genomic characterization uncovers novel biology.</title>
        <authorList>
            <person name="Wiegand S."/>
            <person name="Jogler M."/>
            <person name="Boedeker C."/>
            <person name="Pinto D."/>
            <person name="Vollmers J."/>
            <person name="Rivas-Marin E."/>
            <person name="Kohn T."/>
            <person name="Peeters S.H."/>
            <person name="Heuer A."/>
            <person name="Rast P."/>
            <person name="Oberbeckmann S."/>
            <person name="Bunk B."/>
            <person name="Jeske O."/>
            <person name="Meyerdierks A."/>
            <person name="Storesund J.E."/>
            <person name="Kallscheuer N."/>
            <person name="Luecker S."/>
            <person name="Lage O.M."/>
            <person name="Pohl T."/>
            <person name="Merkel B.J."/>
            <person name="Hornburger P."/>
            <person name="Mueller R.-W."/>
            <person name="Bruemmer F."/>
            <person name="Labrenz M."/>
            <person name="Spormann A.M."/>
            <person name="Op den Camp H."/>
            <person name="Overmann J."/>
            <person name="Amann R."/>
            <person name="Jetten M.S.M."/>
            <person name="Mascher T."/>
            <person name="Medema M.H."/>
            <person name="Devos D.P."/>
            <person name="Kaster A.-K."/>
            <person name="Ovreas L."/>
            <person name="Rohde M."/>
            <person name="Galperin M.Y."/>
            <person name="Jogler C."/>
        </authorList>
    </citation>
    <scope>NUCLEOTIDE SEQUENCE [LARGE SCALE GENOMIC DNA]</scope>
    <source>
        <strain evidence="1 2">K22_7</strain>
    </source>
</reference>
<dbReference type="RefSeq" id="WP_218933517.1">
    <property type="nucleotide sequence ID" value="NZ_CP036525.1"/>
</dbReference>
<name>A0A517NIT3_9BACT</name>
<dbReference type="AlphaFoldDB" id="A0A517NIT3"/>
<gene>
    <name evidence="1" type="ORF">K227x_54720</name>
</gene>